<name>A0A127EHT3_CLOPF</name>
<gene>
    <name evidence="1" type="ORF">JFP838_06970</name>
</gene>
<organism evidence="1 2">
    <name type="scientific">Clostridium perfringens</name>
    <dbReference type="NCBI Taxonomy" id="1502"/>
    <lineage>
        <taxon>Bacteria</taxon>
        <taxon>Bacillati</taxon>
        <taxon>Bacillota</taxon>
        <taxon>Clostridia</taxon>
        <taxon>Eubacteriales</taxon>
        <taxon>Clostridiaceae</taxon>
        <taxon>Clostridium</taxon>
    </lineage>
</organism>
<proteinExistence type="predicted"/>
<dbReference type="AlphaFoldDB" id="A0A127EHT3"/>
<dbReference type="PATRIC" id="fig|1502.177.peg.1427"/>
<evidence type="ECO:0000313" key="1">
    <source>
        <dbReference type="EMBL" id="AMN35498.1"/>
    </source>
</evidence>
<dbReference type="Proteomes" id="UP000070260">
    <property type="component" value="Chromosome"/>
</dbReference>
<protein>
    <submittedName>
        <fullName evidence="1">Uncharacterized protein</fullName>
    </submittedName>
</protein>
<accession>A0A127EHT3</accession>
<sequence>MRLWKFENTDAVKENMRNEKVLSQLEINLNLFKDNHKALARVMEKVHGYALGEIEERQAKRLSEQLKTDREIKAYVKQFSKFGNLGFVSTVLEV</sequence>
<evidence type="ECO:0000313" key="2">
    <source>
        <dbReference type="Proteomes" id="UP000070260"/>
    </source>
</evidence>
<dbReference type="EMBL" id="CP010994">
    <property type="protein sequence ID" value="AMN35498.1"/>
    <property type="molecule type" value="Genomic_DNA"/>
</dbReference>
<reference evidence="1 2" key="1">
    <citation type="journal article" date="2016" name="PLoS ONE">
        <title>Plasmid Characterization and Chromosome Analysis of Two netF+ Clostridium perfringens Isolates Associated with Foal and Canine Necrotizing Enteritis.</title>
        <authorList>
            <person name="Mehdizadeh Gohari I."/>
            <person name="Kropinski A.M."/>
            <person name="Weese S.J."/>
            <person name="Parreira V.R."/>
            <person name="Whitehead A.E."/>
            <person name="Boerlin P."/>
            <person name="Prescott J.F."/>
        </authorList>
    </citation>
    <scope>NUCLEOTIDE SEQUENCE [LARGE SCALE GENOMIC DNA]</scope>
    <source>
        <strain evidence="1 2">JP838</strain>
    </source>
</reference>
<dbReference type="RefSeq" id="WP_061427660.1">
    <property type="nucleotide sequence ID" value="NZ_CP010994.1"/>
</dbReference>